<dbReference type="EMBL" id="SMMG02000001">
    <property type="protein sequence ID" value="KAA3488037.1"/>
    <property type="molecule type" value="Genomic_DNA"/>
</dbReference>
<accession>A0A5B6X562</accession>
<dbReference type="OrthoDB" id="127962at2759"/>
<dbReference type="PANTHER" id="PTHR45835">
    <property type="entry name" value="YALI0A06105P"/>
    <property type="match status" value="1"/>
</dbReference>
<sequence>MNFVTNLSLSSKNKDSIWVIVYKLTKSTHFISVRVDYSLEKLKRETQLEVYWALPISRKIGPVAY</sequence>
<dbReference type="PANTHER" id="PTHR45835:SF99">
    <property type="entry name" value="CHROMO DOMAIN-CONTAINING PROTEIN-RELATED"/>
    <property type="match status" value="1"/>
</dbReference>
<evidence type="ECO:0000313" key="2">
    <source>
        <dbReference type="Proteomes" id="UP000325315"/>
    </source>
</evidence>
<evidence type="ECO:0000313" key="1">
    <source>
        <dbReference type="EMBL" id="KAA3488037.1"/>
    </source>
</evidence>
<name>A0A5B6X562_9ROSI</name>
<dbReference type="AlphaFoldDB" id="A0A5B6X562"/>
<reference evidence="2" key="1">
    <citation type="journal article" date="2019" name="Plant Biotechnol. J.">
        <title>Genome sequencing of the Australian wild diploid species Gossypium australe highlights disease resistance and delayed gland morphogenesis.</title>
        <authorList>
            <person name="Cai Y."/>
            <person name="Cai X."/>
            <person name="Wang Q."/>
            <person name="Wang P."/>
            <person name="Zhang Y."/>
            <person name="Cai C."/>
            <person name="Xu Y."/>
            <person name="Wang K."/>
            <person name="Zhou Z."/>
            <person name="Wang C."/>
            <person name="Geng S."/>
            <person name="Li B."/>
            <person name="Dong Q."/>
            <person name="Hou Y."/>
            <person name="Wang H."/>
            <person name="Ai P."/>
            <person name="Liu Z."/>
            <person name="Yi F."/>
            <person name="Sun M."/>
            <person name="An G."/>
            <person name="Cheng J."/>
            <person name="Zhang Y."/>
            <person name="Shi Q."/>
            <person name="Xie Y."/>
            <person name="Shi X."/>
            <person name="Chang Y."/>
            <person name="Huang F."/>
            <person name="Chen Y."/>
            <person name="Hong S."/>
            <person name="Mi L."/>
            <person name="Sun Q."/>
            <person name="Zhang L."/>
            <person name="Zhou B."/>
            <person name="Peng R."/>
            <person name="Zhang X."/>
            <person name="Liu F."/>
        </authorList>
    </citation>
    <scope>NUCLEOTIDE SEQUENCE [LARGE SCALE GENOMIC DNA]</scope>
    <source>
        <strain evidence="2">cv. PA1801</strain>
    </source>
</reference>
<keyword evidence="2" id="KW-1185">Reference proteome</keyword>
<comment type="caution">
    <text evidence="1">The sequence shown here is derived from an EMBL/GenBank/DDBJ whole genome shotgun (WGS) entry which is preliminary data.</text>
</comment>
<gene>
    <name evidence="1" type="ORF">EPI10_031821</name>
</gene>
<organism evidence="1 2">
    <name type="scientific">Gossypium australe</name>
    <dbReference type="NCBI Taxonomy" id="47621"/>
    <lineage>
        <taxon>Eukaryota</taxon>
        <taxon>Viridiplantae</taxon>
        <taxon>Streptophyta</taxon>
        <taxon>Embryophyta</taxon>
        <taxon>Tracheophyta</taxon>
        <taxon>Spermatophyta</taxon>
        <taxon>Magnoliopsida</taxon>
        <taxon>eudicotyledons</taxon>
        <taxon>Gunneridae</taxon>
        <taxon>Pentapetalae</taxon>
        <taxon>rosids</taxon>
        <taxon>malvids</taxon>
        <taxon>Malvales</taxon>
        <taxon>Malvaceae</taxon>
        <taxon>Malvoideae</taxon>
        <taxon>Gossypium</taxon>
    </lineage>
</organism>
<protein>
    <submittedName>
        <fullName evidence="1">Integrase</fullName>
    </submittedName>
</protein>
<dbReference type="Proteomes" id="UP000325315">
    <property type="component" value="Unassembled WGS sequence"/>
</dbReference>
<proteinExistence type="predicted"/>